<reference evidence="5" key="1">
    <citation type="submission" date="2021-05" db="EMBL/GenBank/DDBJ databases">
        <authorList>
            <person name="Alioto T."/>
            <person name="Alioto T."/>
            <person name="Gomez Garrido J."/>
        </authorList>
    </citation>
    <scope>NUCLEOTIDE SEQUENCE</scope>
</reference>
<protein>
    <submittedName>
        <fullName evidence="5">ADP-ribosylation factor-like protein 13B</fullName>
    </submittedName>
</protein>
<dbReference type="GO" id="GO:0060170">
    <property type="term" value="C:ciliary membrane"/>
    <property type="evidence" value="ECO:0007669"/>
    <property type="project" value="TreeGrafter"/>
</dbReference>
<evidence type="ECO:0000313" key="5">
    <source>
        <dbReference type="EMBL" id="CAG6515712.1"/>
    </source>
</evidence>
<dbReference type="GO" id="GO:1905515">
    <property type="term" value="P:non-motile cilium assembly"/>
    <property type="evidence" value="ECO:0007669"/>
    <property type="project" value="TreeGrafter"/>
</dbReference>
<evidence type="ECO:0000256" key="2">
    <source>
        <dbReference type="ARBA" id="ARBA00023134"/>
    </source>
</evidence>
<dbReference type="GO" id="GO:0097730">
    <property type="term" value="C:non-motile cilium"/>
    <property type="evidence" value="ECO:0007669"/>
    <property type="project" value="TreeGrafter"/>
</dbReference>
<dbReference type="InterPro" id="IPR027417">
    <property type="entry name" value="P-loop_NTPase"/>
</dbReference>
<dbReference type="InterPro" id="IPR051995">
    <property type="entry name" value="Ciliary_GTPase"/>
</dbReference>
<dbReference type="PANTHER" id="PTHR46090:SF2">
    <property type="entry name" value="ADP-RIBOSYLATION FACTOR-LIKE PROTEIN 13B"/>
    <property type="match status" value="1"/>
</dbReference>
<keyword evidence="2 3" id="KW-0342">GTP-binding</keyword>
<feature type="compositionally biased region" description="Polar residues" evidence="4">
    <location>
        <begin position="158"/>
        <end position="183"/>
    </location>
</feature>
<feature type="compositionally biased region" description="Polar residues" evidence="4">
    <location>
        <begin position="191"/>
        <end position="200"/>
    </location>
</feature>
<dbReference type="GO" id="GO:0003924">
    <property type="term" value="F:GTPase activity"/>
    <property type="evidence" value="ECO:0007669"/>
    <property type="project" value="InterPro"/>
</dbReference>
<feature type="region of interest" description="Disordered" evidence="4">
    <location>
        <begin position="130"/>
        <end position="200"/>
    </location>
</feature>
<dbReference type="EMBL" id="HBUE01277686">
    <property type="protein sequence ID" value="CAG6567211.1"/>
    <property type="molecule type" value="Transcribed_RNA"/>
</dbReference>
<dbReference type="InterPro" id="IPR006689">
    <property type="entry name" value="Small_GTPase_ARF/SAR"/>
</dbReference>
<evidence type="ECO:0000256" key="1">
    <source>
        <dbReference type="ARBA" id="ARBA00022741"/>
    </source>
</evidence>
<evidence type="ECO:0000256" key="4">
    <source>
        <dbReference type="SAM" id="MobiDB-lite"/>
    </source>
</evidence>
<evidence type="ECO:0000256" key="3">
    <source>
        <dbReference type="PIRSR" id="PIRSR606689-1"/>
    </source>
</evidence>
<dbReference type="GO" id="GO:0097500">
    <property type="term" value="P:receptor localization to non-motile cilium"/>
    <property type="evidence" value="ECO:0007669"/>
    <property type="project" value="TreeGrafter"/>
</dbReference>
<dbReference type="AlphaFoldDB" id="A0A8D8GML0"/>
<dbReference type="GO" id="GO:0005525">
    <property type="term" value="F:GTP binding"/>
    <property type="evidence" value="ECO:0007669"/>
    <property type="project" value="UniProtKB-KW"/>
</dbReference>
<keyword evidence="1 3" id="KW-0547">Nucleotide-binding</keyword>
<dbReference type="PANTHER" id="PTHR46090">
    <property type="entry name" value="ADP-RIBOSYLATION FACTOR-LIKE PROTEIN 13B"/>
    <property type="match status" value="1"/>
</dbReference>
<accession>A0A8D8GML0</accession>
<dbReference type="Gene3D" id="3.40.50.300">
    <property type="entry name" value="P-loop containing nucleotide triphosphate hydrolases"/>
    <property type="match status" value="1"/>
</dbReference>
<name>A0A8D8GML0_CULPI</name>
<feature type="binding site" evidence="3">
    <location>
        <begin position="42"/>
        <end position="45"/>
    </location>
    <ligand>
        <name>GTP</name>
        <dbReference type="ChEBI" id="CHEBI:37565"/>
    </ligand>
</feature>
<sequence>MYGIIFVVDSSSVHNICQSYKIFKNLMAHDFLVGKPFLIIANKQDVPGSVDCVDICEYLDIEYLANKYRNPCMIEACGNWTGSINEYDGLEFGISWLVKTISANKQFLINRINFHRIMLEHSSKLFESHRPYTGTRRKSSRFSFRDTRPKTAPPTAMLSENGSYLTRRPSATISTKSGQSQATDLGISEPPNGSNSNTEGLSVVEEELPHNEQLERITMNKNHTETVVVVSNRTHEDLTVEDLSLTLQHVELNKTANGVA</sequence>
<proteinExistence type="predicted"/>
<dbReference type="Pfam" id="PF00025">
    <property type="entry name" value="Arf"/>
    <property type="match status" value="1"/>
</dbReference>
<dbReference type="EMBL" id="HBUE01172228">
    <property type="protein sequence ID" value="CAG6515712.1"/>
    <property type="molecule type" value="Transcribed_RNA"/>
</dbReference>
<organism evidence="5">
    <name type="scientific">Culex pipiens</name>
    <name type="common">House mosquito</name>
    <dbReference type="NCBI Taxonomy" id="7175"/>
    <lineage>
        <taxon>Eukaryota</taxon>
        <taxon>Metazoa</taxon>
        <taxon>Ecdysozoa</taxon>
        <taxon>Arthropoda</taxon>
        <taxon>Hexapoda</taxon>
        <taxon>Insecta</taxon>
        <taxon>Pterygota</taxon>
        <taxon>Neoptera</taxon>
        <taxon>Endopterygota</taxon>
        <taxon>Diptera</taxon>
        <taxon>Nematocera</taxon>
        <taxon>Culicoidea</taxon>
        <taxon>Culicidae</taxon>
        <taxon>Culicinae</taxon>
        <taxon>Culicini</taxon>
        <taxon>Culex</taxon>
        <taxon>Culex</taxon>
    </lineage>
</organism>
<dbReference type="SUPFAM" id="SSF52540">
    <property type="entry name" value="P-loop containing nucleoside triphosphate hydrolases"/>
    <property type="match status" value="1"/>
</dbReference>